<reference evidence="1" key="1">
    <citation type="submission" date="2023-05" db="EMBL/GenBank/DDBJ databases">
        <title>Nepenthes gracilis genome sequencing.</title>
        <authorList>
            <person name="Fukushima K."/>
        </authorList>
    </citation>
    <scope>NUCLEOTIDE SEQUENCE</scope>
    <source>
        <strain evidence="1">SING2019-196</strain>
    </source>
</reference>
<accession>A0AAD3SHI5</accession>
<comment type="caution">
    <text evidence="1">The sequence shown here is derived from an EMBL/GenBank/DDBJ whole genome shotgun (WGS) entry which is preliminary data.</text>
</comment>
<dbReference type="EMBL" id="BSYO01000011">
    <property type="protein sequence ID" value="GMH11453.1"/>
    <property type="molecule type" value="Genomic_DNA"/>
</dbReference>
<dbReference type="AlphaFoldDB" id="A0AAD3SHI5"/>
<gene>
    <name evidence="1" type="ORF">Nepgr_013294</name>
</gene>
<dbReference type="PANTHER" id="PTHR48152">
    <property type="entry name" value="F1C9.34 PROTEIN"/>
    <property type="match status" value="1"/>
</dbReference>
<name>A0AAD3SHI5_NEPGR</name>
<proteinExistence type="predicted"/>
<sequence length="170" mass="18984">MIVPVERIEPCINTASEADEMTDETRLLPNWPHVGKEKAHGVNIGTIAVQTTGRSRVITCLKHAKSNLSCTPHLAQIEVFTDAHFPWMYFHSKDEYLPTTVPFSLGSINRITKPWNNFEAFPTQGQMAICHANSVNDYTDIFTEKVQAIMRLVGNGSSLSLNKTHQGPHP</sequence>
<dbReference type="Pfam" id="PF06101">
    <property type="entry name" value="Vps62"/>
    <property type="match status" value="1"/>
</dbReference>
<organism evidence="1 2">
    <name type="scientific">Nepenthes gracilis</name>
    <name type="common">Slender pitcher plant</name>
    <dbReference type="NCBI Taxonomy" id="150966"/>
    <lineage>
        <taxon>Eukaryota</taxon>
        <taxon>Viridiplantae</taxon>
        <taxon>Streptophyta</taxon>
        <taxon>Embryophyta</taxon>
        <taxon>Tracheophyta</taxon>
        <taxon>Spermatophyta</taxon>
        <taxon>Magnoliopsida</taxon>
        <taxon>eudicotyledons</taxon>
        <taxon>Gunneridae</taxon>
        <taxon>Pentapetalae</taxon>
        <taxon>Caryophyllales</taxon>
        <taxon>Nepenthaceae</taxon>
        <taxon>Nepenthes</taxon>
    </lineage>
</organism>
<dbReference type="PANTHER" id="PTHR48152:SF3">
    <property type="entry name" value="DUF946 FAMILY PROTEIN (DUF946)"/>
    <property type="match status" value="1"/>
</dbReference>
<evidence type="ECO:0000313" key="2">
    <source>
        <dbReference type="Proteomes" id="UP001279734"/>
    </source>
</evidence>
<dbReference type="Proteomes" id="UP001279734">
    <property type="component" value="Unassembled WGS sequence"/>
</dbReference>
<evidence type="ECO:0000313" key="1">
    <source>
        <dbReference type="EMBL" id="GMH11453.1"/>
    </source>
</evidence>
<dbReference type="InterPro" id="IPR009291">
    <property type="entry name" value="Vps62"/>
</dbReference>
<keyword evidence="2" id="KW-1185">Reference proteome</keyword>
<protein>
    <submittedName>
        <fullName evidence="1">Uncharacterized protein</fullName>
    </submittedName>
</protein>